<dbReference type="AlphaFoldDB" id="G7H4U7"/>
<dbReference type="InterPro" id="IPR013525">
    <property type="entry name" value="ABC2_TM"/>
</dbReference>
<keyword evidence="4 6" id="KW-0472">Membrane</keyword>
<keyword evidence="9" id="KW-1185">Reference proteome</keyword>
<evidence type="ECO:0000313" key="8">
    <source>
        <dbReference type="EMBL" id="GAB10872.1"/>
    </source>
</evidence>
<evidence type="ECO:0000256" key="2">
    <source>
        <dbReference type="ARBA" id="ARBA00022692"/>
    </source>
</evidence>
<feature type="region of interest" description="Disordered" evidence="5">
    <location>
        <begin position="1"/>
        <end position="24"/>
    </location>
</feature>
<feature type="transmembrane region" description="Helical" evidence="6">
    <location>
        <begin position="251"/>
        <end position="270"/>
    </location>
</feature>
<evidence type="ECO:0000256" key="4">
    <source>
        <dbReference type="ARBA" id="ARBA00023136"/>
    </source>
</evidence>
<dbReference type="Pfam" id="PF01061">
    <property type="entry name" value="ABC2_membrane"/>
    <property type="match status" value="1"/>
</dbReference>
<keyword evidence="2 6" id="KW-0812">Transmembrane</keyword>
<accession>G7H4U7</accession>
<dbReference type="PANTHER" id="PTHR43229">
    <property type="entry name" value="NODULATION PROTEIN J"/>
    <property type="match status" value="1"/>
</dbReference>
<feature type="domain" description="ABC-2 type transporter transmembrane" evidence="7">
    <location>
        <begin position="27"/>
        <end position="217"/>
    </location>
</feature>
<reference evidence="8 9" key="1">
    <citation type="submission" date="2011-11" db="EMBL/GenBank/DDBJ databases">
        <title>Whole genome shotgun sequence of Gordonia araii NBRC 100433.</title>
        <authorList>
            <person name="Yoshida Y."/>
            <person name="Hosoyama A."/>
            <person name="Tsuchikane K."/>
            <person name="Katsumata H."/>
            <person name="Yamazaki S."/>
            <person name="Fujita N."/>
        </authorList>
    </citation>
    <scope>NUCLEOTIDE SEQUENCE [LARGE SCALE GENOMIC DNA]</scope>
    <source>
        <strain evidence="8 9">NBRC 100433</strain>
    </source>
</reference>
<organism evidence="8 9">
    <name type="scientific">Gordonia araii NBRC 100433</name>
    <dbReference type="NCBI Taxonomy" id="1073574"/>
    <lineage>
        <taxon>Bacteria</taxon>
        <taxon>Bacillati</taxon>
        <taxon>Actinomycetota</taxon>
        <taxon>Actinomycetes</taxon>
        <taxon>Mycobacteriales</taxon>
        <taxon>Gordoniaceae</taxon>
        <taxon>Gordonia</taxon>
    </lineage>
</organism>
<evidence type="ECO:0000256" key="3">
    <source>
        <dbReference type="ARBA" id="ARBA00022989"/>
    </source>
</evidence>
<name>G7H4U7_9ACTN</name>
<evidence type="ECO:0000256" key="1">
    <source>
        <dbReference type="ARBA" id="ARBA00004141"/>
    </source>
</evidence>
<dbReference type="EMBL" id="BAEE01000063">
    <property type="protein sequence ID" value="GAB10872.1"/>
    <property type="molecule type" value="Genomic_DNA"/>
</dbReference>
<evidence type="ECO:0000256" key="6">
    <source>
        <dbReference type="SAM" id="Phobius"/>
    </source>
</evidence>
<feature type="transmembrane region" description="Helical" evidence="6">
    <location>
        <begin position="44"/>
        <end position="62"/>
    </location>
</feature>
<dbReference type="PANTHER" id="PTHR43229:SF2">
    <property type="entry name" value="NODULATION PROTEIN J"/>
    <property type="match status" value="1"/>
</dbReference>
<dbReference type="GO" id="GO:0140359">
    <property type="term" value="F:ABC-type transporter activity"/>
    <property type="evidence" value="ECO:0007669"/>
    <property type="project" value="InterPro"/>
</dbReference>
<dbReference type="Proteomes" id="UP000035088">
    <property type="component" value="Unassembled WGS sequence"/>
</dbReference>
<feature type="transmembrane region" description="Helical" evidence="6">
    <location>
        <begin position="156"/>
        <end position="178"/>
    </location>
</feature>
<feature type="transmembrane region" description="Helical" evidence="6">
    <location>
        <begin position="120"/>
        <end position="144"/>
    </location>
</feature>
<evidence type="ECO:0000256" key="5">
    <source>
        <dbReference type="SAM" id="MobiDB-lite"/>
    </source>
</evidence>
<keyword evidence="3 6" id="KW-1133">Transmembrane helix</keyword>
<dbReference type="GO" id="GO:0016020">
    <property type="term" value="C:membrane"/>
    <property type="evidence" value="ECO:0007669"/>
    <property type="project" value="UniProtKB-SubCell"/>
</dbReference>
<dbReference type="OrthoDB" id="3214063at2"/>
<protein>
    <submittedName>
        <fullName evidence="8">Putative ABC transporter permease protein</fullName>
    </submittedName>
</protein>
<dbReference type="RefSeq" id="WP_007322947.1">
    <property type="nucleotide sequence ID" value="NZ_BAEE01000063.1"/>
</dbReference>
<feature type="transmembrane region" description="Helical" evidence="6">
    <location>
        <begin position="82"/>
        <end position="99"/>
    </location>
</feature>
<proteinExistence type="predicted"/>
<sequence length="279" mass="29547">MTQPDTIHLPSRASGRHGPRQPKRTRFGSLAKAEWLQFRRNKTLVVTGVLFPIATPLAWHFIGKGTTADAAALATSTLETFALMALVFVQYYSVLSMVTTRRGEGVLKRLRTGESTDREILSAPAVPGLILTLIGAVVVGAVVYATGAPAPVNPLAFVLALAGGAVVFTLLALATSVFTKNAEAAQITSMPVMVLAIVGLGSIRSVLPDRLGTIADWTPFAAVSDLIGLGAAGTPLAGGEPLRFAESFADFGRPLVTLGLWAAIAFFVVYKRFRWDDRG</sequence>
<evidence type="ECO:0000259" key="7">
    <source>
        <dbReference type="Pfam" id="PF01061"/>
    </source>
</evidence>
<dbReference type="STRING" id="1073574.GOARA_063_00710"/>
<feature type="compositionally biased region" description="Basic residues" evidence="5">
    <location>
        <begin position="14"/>
        <end position="24"/>
    </location>
</feature>
<comment type="caution">
    <text evidence="8">The sequence shown here is derived from an EMBL/GenBank/DDBJ whole genome shotgun (WGS) entry which is preliminary data.</text>
</comment>
<dbReference type="InterPro" id="IPR051784">
    <property type="entry name" value="Nod_factor_ABC_transporter"/>
</dbReference>
<feature type="transmembrane region" description="Helical" evidence="6">
    <location>
        <begin position="190"/>
        <end position="207"/>
    </location>
</feature>
<gene>
    <name evidence="8" type="ORF">GOARA_063_00710</name>
</gene>
<evidence type="ECO:0000313" key="9">
    <source>
        <dbReference type="Proteomes" id="UP000035088"/>
    </source>
</evidence>
<comment type="subcellular location">
    <subcellularLocation>
        <location evidence="1">Membrane</location>
        <topology evidence="1">Multi-pass membrane protein</topology>
    </subcellularLocation>
</comment>